<accession>A0A0A9AH64</accession>
<dbReference type="EMBL" id="GBRH01248707">
    <property type="protein sequence ID" value="JAD49188.1"/>
    <property type="molecule type" value="Transcribed_RNA"/>
</dbReference>
<evidence type="ECO:0000256" key="1">
    <source>
        <dbReference type="SAM" id="MobiDB-lite"/>
    </source>
</evidence>
<feature type="compositionally biased region" description="Polar residues" evidence="1">
    <location>
        <begin position="19"/>
        <end position="37"/>
    </location>
</feature>
<protein>
    <submittedName>
        <fullName evidence="2">Uncharacterized protein</fullName>
    </submittedName>
</protein>
<evidence type="ECO:0000313" key="2">
    <source>
        <dbReference type="EMBL" id="JAD49188.1"/>
    </source>
</evidence>
<feature type="region of interest" description="Disordered" evidence="1">
    <location>
        <begin position="1"/>
        <end position="37"/>
    </location>
</feature>
<sequence>MKSNPVPTDEPLRKEGNEQRSATSCLVNLSMNPVLQS</sequence>
<proteinExistence type="predicted"/>
<name>A0A0A9AH64_ARUDO</name>
<dbReference type="AlphaFoldDB" id="A0A0A9AH64"/>
<reference evidence="2" key="1">
    <citation type="submission" date="2014-09" db="EMBL/GenBank/DDBJ databases">
        <authorList>
            <person name="Magalhaes I.L.F."/>
            <person name="Oliveira U."/>
            <person name="Santos F.R."/>
            <person name="Vidigal T.H.D.A."/>
            <person name="Brescovit A.D."/>
            <person name="Santos A.J."/>
        </authorList>
    </citation>
    <scope>NUCLEOTIDE SEQUENCE</scope>
    <source>
        <tissue evidence="2">Shoot tissue taken approximately 20 cm above the soil surface</tissue>
    </source>
</reference>
<reference evidence="2" key="2">
    <citation type="journal article" date="2015" name="Data Brief">
        <title>Shoot transcriptome of the giant reed, Arundo donax.</title>
        <authorList>
            <person name="Barrero R.A."/>
            <person name="Guerrero F.D."/>
            <person name="Moolhuijzen P."/>
            <person name="Goolsby J.A."/>
            <person name="Tidwell J."/>
            <person name="Bellgard S.E."/>
            <person name="Bellgard M.I."/>
        </authorList>
    </citation>
    <scope>NUCLEOTIDE SEQUENCE</scope>
    <source>
        <tissue evidence="2">Shoot tissue taken approximately 20 cm above the soil surface</tissue>
    </source>
</reference>
<organism evidence="2">
    <name type="scientific">Arundo donax</name>
    <name type="common">Giant reed</name>
    <name type="synonym">Donax arundinaceus</name>
    <dbReference type="NCBI Taxonomy" id="35708"/>
    <lineage>
        <taxon>Eukaryota</taxon>
        <taxon>Viridiplantae</taxon>
        <taxon>Streptophyta</taxon>
        <taxon>Embryophyta</taxon>
        <taxon>Tracheophyta</taxon>
        <taxon>Spermatophyta</taxon>
        <taxon>Magnoliopsida</taxon>
        <taxon>Liliopsida</taxon>
        <taxon>Poales</taxon>
        <taxon>Poaceae</taxon>
        <taxon>PACMAD clade</taxon>
        <taxon>Arundinoideae</taxon>
        <taxon>Arundineae</taxon>
        <taxon>Arundo</taxon>
    </lineage>
</organism>